<protein>
    <submittedName>
        <fullName evidence="2">Uncharacterized protein</fullName>
    </submittedName>
</protein>
<feature type="region of interest" description="Disordered" evidence="1">
    <location>
        <begin position="200"/>
        <end position="228"/>
    </location>
</feature>
<evidence type="ECO:0000313" key="3">
    <source>
        <dbReference type="Proteomes" id="UP001177670"/>
    </source>
</evidence>
<reference evidence="2" key="1">
    <citation type="submission" date="2021-10" db="EMBL/GenBank/DDBJ databases">
        <title>Melipona bicolor Genome sequencing and assembly.</title>
        <authorList>
            <person name="Araujo N.S."/>
            <person name="Arias M.C."/>
        </authorList>
    </citation>
    <scope>NUCLEOTIDE SEQUENCE</scope>
    <source>
        <strain evidence="2">USP_2M_L1-L4_2017</strain>
        <tissue evidence="2">Whole body</tissue>
    </source>
</reference>
<organism evidence="2 3">
    <name type="scientific">Melipona bicolor</name>
    <dbReference type="NCBI Taxonomy" id="60889"/>
    <lineage>
        <taxon>Eukaryota</taxon>
        <taxon>Metazoa</taxon>
        <taxon>Ecdysozoa</taxon>
        <taxon>Arthropoda</taxon>
        <taxon>Hexapoda</taxon>
        <taxon>Insecta</taxon>
        <taxon>Pterygota</taxon>
        <taxon>Neoptera</taxon>
        <taxon>Endopterygota</taxon>
        <taxon>Hymenoptera</taxon>
        <taxon>Apocrita</taxon>
        <taxon>Aculeata</taxon>
        <taxon>Apoidea</taxon>
        <taxon>Anthophila</taxon>
        <taxon>Apidae</taxon>
        <taxon>Melipona</taxon>
    </lineage>
</organism>
<evidence type="ECO:0000256" key="1">
    <source>
        <dbReference type="SAM" id="MobiDB-lite"/>
    </source>
</evidence>
<dbReference type="Proteomes" id="UP001177670">
    <property type="component" value="Unassembled WGS sequence"/>
</dbReference>
<gene>
    <name evidence="2" type="ORF">K0M31_011225</name>
</gene>
<name>A0AA40KUT7_9HYME</name>
<comment type="caution">
    <text evidence="2">The sequence shown here is derived from an EMBL/GenBank/DDBJ whole genome shotgun (WGS) entry which is preliminary data.</text>
</comment>
<proteinExistence type="predicted"/>
<sequence length="243" mass="26700">MIQRIFNTGVISSRSMKSNVPFTDTDMPRKRTNASVNGSEPCKSAKSTVEKVNPATRDAVVFSARGFPRVAGSRARARVRSAGIDDTVGQSRYAKSVGQALRKIIRKRRRTSVNKEAAPSAPLIESKAGLAARNEPCSLPGEHDLTIFYGDFHRRTTPGAHTVLLASTLAELVVPLSNNYSLAGDARFCSFWLNESRKNDEKPERRATLAGEQSRGQTLSHREQPPNKSLLLTTLLTEDHDAR</sequence>
<keyword evidence="3" id="KW-1185">Reference proteome</keyword>
<evidence type="ECO:0000313" key="2">
    <source>
        <dbReference type="EMBL" id="KAK1133414.1"/>
    </source>
</evidence>
<dbReference type="AlphaFoldDB" id="A0AA40KUT7"/>
<accession>A0AA40KUT7</accession>
<feature type="region of interest" description="Disordered" evidence="1">
    <location>
        <begin position="17"/>
        <end position="42"/>
    </location>
</feature>
<dbReference type="EMBL" id="JAHYIQ010000003">
    <property type="protein sequence ID" value="KAK1133414.1"/>
    <property type="molecule type" value="Genomic_DNA"/>
</dbReference>